<name>A0ABX3SLN1_MYCMA</name>
<sequence length="394" mass="39037">MFFSFFPPEVNSGLMYAGPGSGPLVEAATAWEELATDLYATAASYQSVIANLTSGWSGPSAMAMASAAVPYVSWMSATAAAAAQAGAQANAAVGAFEAAFAMTVPPAEIAVNRALLAALIATNILGQNSPAIAALEAQYGEMWAQDVAAMNGYAVSAQAAVQVPELSTPPAMTNAASPLAGIPDGASVVAALTALGTEVQTALGSLTTSAPVAELLNFTGLSSLVNGTGLSQSSIYSLEAGYYGVMMASTPARMFMSMGNSASSSGMGLTGSSESLLTSIGQFVDGKMQLVVGGVTNQLKSWGGSISAQLAHASKIGGLSIPPGWSTAAQGVGMSRAAPVLPPTNVASPALSQASAMPQSPFAQALMGALSGRGLGGIAGKMPAKVMPRSPAGG</sequence>
<dbReference type="EMBL" id="MVHV01000050">
    <property type="protein sequence ID" value="ORA77034.1"/>
    <property type="molecule type" value="Genomic_DNA"/>
</dbReference>
<dbReference type="PANTHER" id="PTHR46766">
    <property type="entry name" value="GLUTAMINE-RICH PROTEIN 2"/>
    <property type="match status" value="1"/>
</dbReference>
<dbReference type="RefSeq" id="WP_083012998.1">
    <property type="nucleotide sequence ID" value="NZ_MVHV01000050.1"/>
</dbReference>
<proteinExistence type="inferred from homology"/>
<dbReference type="Pfam" id="PF00823">
    <property type="entry name" value="PPE"/>
    <property type="match status" value="1"/>
</dbReference>
<dbReference type="Proteomes" id="UP000243140">
    <property type="component" value="Unassembled WGS sequence"/>
</dbReference>
<evidence type="ECO:0000259" key="2">
    <source>
        <dbReference type="Pfam" id="PF00823"/>
    </source>
</evidence>
<dbReference type="InterPro" id="IPR038332">
    <property type="entry name" value="PPE_sf"/>
</dbReference>
<gene>
    <name evidence="4" type="ORF">BST29_24150</name>
</gene>
<evidence type="ECO:0000256" key="1">
    <source>
        <dbReference type="ARBA" id="ARBA00010652"/>
    </source>
</evidence>
<evidence type="ECO:0000259" key="3">
    <source>
        <dbReference type="Pfam" id="PF12484"/>
    </source>
</evidence>
<accession>A0ABX3SLN1</accession>
<keyword evidence="5" id="KW-1185">Reference proteome</keyword>
<protein>
    <recommendedName>
        <fullName evidence="6">PPE family protein</fullName>
    </recommendedName>
</protein>
<dbReference type="InterPro" id="IPR000030">
    <property type="entry name" value="PPE_dom"/>
</dbReference>
<comment type="caution">
    <text evidence="4">The sequence shown here is derived from an EMBL/GenBank/DDBJ whole genome shotgun (WGS) entry which is preliminary data.</text>
</comment>
<organism evidence="4 5">
    <name type="scientific">Mycobacterium malmoense</name>
    <dbReference type="NCBI Taxonomy" id="1780"/>
    <lineage>
        <taxon>Bacteria</taxon>
        <taxon>Bacillati</taxon>
        <taxon>Actinomycetota</taxon>
        <taxon>Actinomycetes</taxon>
        <taxon>Mycobacteriales</taxon>
        <taxon>Mycobacteriaceae</taxon>
        <taxon>Mycobacterium</taxon>
    </lineage>
</organism>
<evidence type="ECO:0008006" key="6">
    <source>
        <dbReference type="Google" id="ProtNLM"/>
    </source>
</evidence>
<dbReference type="SUPFAM" id="SSF140459">
    <property type="entry name" value="PE/PPE dimer-like"/>
    <property type="match status" value="1"/>
</dbReference>
<evidence type="ECO:0000313" key="5">
    <source>
        <dbReference type="Proteomes" id="UP000243140"/>
    </source>
</evidence>
<comment type="similarity">
    <text evidence="1">Belongs to the mycobacterial PPE family.</text>
</comment>
<dbReference type="InterPro" id="IPR022171">
    <property type="entry name" value="PPE_C"/>
</dbReference>
<dbReference type="PANTHER" id="PTHR46766:SF1">
    <property type="entry name" value="GLUTAMINE-RICH PROTEIN 2"/>
    <property type="match status" value="1"/>
</dbReference>
<feature type="domain" description="PPE" evidence="2">
    <location>
        <begin position="3"/>
        <end position="163"/>
    </location>
</feature>
<reference evidence="4 5" key="1">
    <citation type="submission" date="2017-02" db="EMBL/GenBank/DDBJ databases">
        <title>The new phylogeny of genus Mycobacterium.</title>
        <authorList>
            <person name="Tortoli E."/>
            <person name="Trovato A."/>
            <person name="Cirillo D.M."/>
        </authorList>
    </citation>
    <scope>NUCLEOTIDE SEQUENCE [LARGE SCALE GENOMIC DNA]</scope>
    <source>
        <strain evidence="4 5">IP1130001</strain>
    </source>
</reference>
<dbReference type="Pfam" id="PF12484">
    <property type="entry name" value="PPE-SVP"/>
    <property type="match status" value="1"/>
</dbReference>
<feature type="domain" description="PPE family C-terminal" evidence="3">
    <location>
        <begin position="307"/>
        <end position="389"/>
    </location>
</feature>
<dbReference type="Gene3D" id="1.20.1260.20">
    <property type="entry name" value="PPE superfamily"/>
    <property type="match status" value="1"/>
</dbReference>
<evidence type="ECO:0000313" key="4">
    <source>
        <dbReference type="EMBL" id="ORA77034.1"/>
    </source>
</evidence>